<dbReference type="EMBL" id="GGEC01079121">
    <property type="protein sequence ID" value="MBX59605.1"/>
    <property type="molecule type" value="Transcribed_RNA"/>
</dbReference>
<organism evidence="1">
    <name type="scientific">Rhizophora mucronata</name>
    <name type="common">Asiatic mangrove</name>
    <dbReference type="NCBI Taxonomy" id="61149"/>
    <lineage>
        <taxon>Eukaryota</taxon>
        <taxon>Viridiplantae</taxon>
        <taxon>Streptophyta</taxon>
        <taxon>Embryophyta</taxon>
        <taxon>Tracheophyta</taxon>
        <taxon>Spermatophyta</taxon>
        <taxon>Magnoliopsida</taxon>
        <taxon>eudicotyledons</taxon>
        <taxon>Gunneridae</taxon>
        <taxon>Pentapetalae</taxon>
        <taxon>rosids</taxon>
        <taxon>fabids</taxon>
        <taxon>Malpighiales</taxon>
        <taxon>Rhizophoraceae</taxon>
        <taxon>Rhizophora</taxon>
    </lineage>
</organism>
<sequence>MRYRVLQIDDSSSVATKNILFFEVTHRCFFFFPLLPFLL</sequence>
<evidence type="ECO:0000313" key="1">
    <source>
        <dbReference type="EMBL" id="MBX59605.1"/>
    </source>
</evidence>
<accession>A0A2P2PY34</accession>
<reference evidence="1" key="1">
    <citation type="submission" date="2018-02" db="EMBL/GenBank/DDBJ databases">
        <title>Rhizophora mucronata_Transcriptome.</title>
        <authorList>
            <person name="Meera S.P."/>
            <person name="Sreeshan A."/>
            <person name="Augustine A."/>
        </authorList>
    </citation>
    <scope>NUCLEOTIDE SEQUENCE</scope>
    <source>
        <tissue evidence="1">Leaf</tissue>
    </source>
</reference>
<name>A0A2P2PY34_RHIMU</name>
<protein>
    <submittedName>
        <fullName evidence="1">Uncharacterized protein</fullName>
    </submittedName>
</protein>
<dbReference type="AlphaFoldDB" id="A0A2P2PY34"/>
<proteinExistence type="predicted"/>